<keyword evidence="2" id="KW-1185">Reference proteome</keyword>
<gene>
    <name evidence="1" type="ORF">B5P45_14560</name>
</gene>
<sequence length="169" mass="19503">MEFHVHVNEISDDIIPAMIAELNKFEMTCEVYPGFSFVTQSGFLPFKFRLSHPKIAVLKDKDLMSGFELDVYDFDPEEADWFSEDDLANLAKYTKTVTIRFGAFDSFQLRFADLTSAVIAKLTGGPRSFDEQVWYDSSSIVDEAWEGVKNWENSIADADWNYHEFDGWH</sequence>
<proteinExistence type="predicted"/>
<dbReference type="EMBL" id="MZMT01000035">
    <property type="protein sequence ID" value="PIO43811.1"/>
    <property type="molecule type" value="Genomic_DNA"/>
</dbReference>
<reference evidence="2" key="1">
    <citation type="journal article" date="2017" name="Int J Environ Stud">
        <title>Does the Miocene-Pliocene relict legume Oxytropis triphylla form nitrogen-fixing nodules with a combination of bacterial strains?</title>
        <authorList>
            <person name="Safronova V."/>
            <person name="Belimov A."/>
            <person name="Sazanova A."/>
            <person name="Kuznetsova I."/>
            <person name="Popova J."/>
            <person name="Andronov E."/>
            <person name="Verkhozina A."/>
            <person name="Tikhonovich I."/>
        </authorList>
    </citation>
    <scope>NUCLEOTIDE SEQUENCE [LARGE SCALE GENOMIC DNA]</scope>
    <source>
        <strain evidence="2">Tri-38</strain>
    </source>
</reference>
<organism evidence="1 2">
    <name type="scientific">Phyllobacterium zundukense</name>
    <dbReference type="NCBI Taxonomy" id="1867719"/>
    <lineage>
        <taxon>Bacteria</taxon>
        <taxon>Pseudomonadati</taxon>
        <taxon>Pseudomonadota</taxon>
        <taxon>Alphaproteobacteria</taxon>
        <taxon>Hyphomicrobiales</taxon>
        <taxon>Phyllobacteriaceae</taxon>
        <taxon>Phyllobacterium</taxon>
    </lineage>
</organism>
<comment type="caution">
    <text evidence="1">The sequence shown here is derived from an EMBL/GenBank/DDBJ whole genome shotgun (WGS) entry which is preliminary data.</text>
</comment>
<dbReference type="AlphaFoldDB" id="A0A2N9VWE3"/>
<dbReference type="Proteomes" id="UP000232163">
    <property type="component" value="Unassembled WGS sequence"/>
</dbReference>
<name>A0A2N9VWE3_9HYPH</name>
<accession>A0A2N9VWE3</accession>
<evidence type="ECO:0000313" key="1">
    <source>
        <dbReference type="EMBL" id="PIO43811.1"/>
    </source>
</evidence>
<protein>
    <submittedName>
        <fullName evidence="1">Uncharacterized protein</fullName>
    </submittedName>
</protein>
<dbReference type="KEGG" id="pht:BLM14_18565"/>
<evidence type="ECO:0000313" key="2">
    <source>
        <dbReference type="Proteomes" id="UP000232163"/>
    </source>
</evidence>